<evidence type="ECO:0000313" key="2">
    <source>
        <dbReference type="EMBL" id="ACL69065.1"/>
    </source>
</evidence>
<dbReference type="KEGG" id="hor:Hore_03040"/>
<dbReference type="Pfam" id="PF09723">
    <property type="entry name" value="Zn_ribbon_8"/>
    <property type="match status" value="1"/>
</dbReference>
<gene>
    <name evidence="2" type="ordered locus">Hore_03040</name>
</gene>
<feature type="domain" description="Putative regulatory protein FmdB zinc ribbon" evidence="1">
    <location>
        <begin position="1"/>
        <end position="40"/>
    </location>
</feature>
<organism evidence="2 3">
    <name type="scientific">Halothermothrix orenii (strain H 168 / OCM 544 / DSM 9562)</name>
    <dbReference type="NCBI Taxonomy" id="373903"/>
    <lineage>
        <taxon>Bacteria</taxon>
        <taxon>Bacillati</taxon>
        <taxon>Bacillota</taxon>
        <taxon>Clostridia</taxon>
        <taxon>Halanaerobiales</taxon>
        <taxon>Halothermotrichaceae</taxon>
        <taxon>Halothermothrix</taxon>
    </lineage>
</organism>
<name>B8D1I8_HALOH</name>
<accession>B8D1I8</accession>
<dbReference type="STRING" id="373903.Hore_03040"/>
<reference evidence="2 3" key="1">
    <citation type="journal article" date="2009" name="PLoS ONE">
        <title>Genome analysis of the anaerobic thermohalophilic bacterium Halothermothrix orenii.</title>
        <authorList>
            <person name="Mavromatis K."/>
            <person name="Ivanova N."/>
            <person name="Anderson I."/>
            <person name="Lykidis A."/>
            <person name="Hooper S.D."/>
            <person name="Sun H."/>
            <person name="Kunin V."/>
            <person name="Lapidus A."/>
            <person name="Hugenholtz P."/>
            <person name="Patel B."/>
            <person name="Kyrpides N.C."/>
        </authorList>
    </citation>
    <scope>NUCLEOTIDE SEQUENCE [LARGE SCALE GENOMIC DNA]</scope>
    <source>
        <strain evidence="3">H 168 / OCM 544 / DSM 9562</strain>
    </source>
</reference>
<dbReference type="PANTHER" id="PTHR34404">
    <property type="entry name" value="REGULATORY PROTEIN, FMDB FAMILY"/>
    <property type="match status" value="1"/>
</dbReference>
<dbReference type="InterPro" id="IPR013429">
    <property type="entry name" value="Regulatory_FmdB_Zinc_ribbon"/>
</dbReference>
<evidence type="ECO:0000259" key="1">
    <source>
        <dbReference type="SMART" id="SM00834"/>
    </source>
</evidence>
<dbReference type="SMART" id="SM00834">
    <property type="entry name" value="CxxC_CXXC_SSSS"/>
    <property type="match status" value="1"/>
</dbReference>
<dbReference type="HOGENOM" id="CLU_136025_3_1_9"/>
<dbReference type="EMBL" id="CP001098">
    <property type="protein sequence ID" value="ACL69065.1"/>
    <property type="molecule type" value="Genomic_DNA"/>
</dbReference>
<proteinExistence type="predicted"/>
<dbReference type="NCBIfam" id="TIGR02605">
    <property type="entry name" value="CxxC_CxxC_SSSS"/>
    <property type="match status" value="1"/>
</dbReference>
<dbReference type="OrthoDB" id="9813321at2"/>
<dbReference type="eggNOG" id="COG2331">
    <property type="taxonomic scope" value="Bacteria"/>
</dbReference>
<protein>
    <submittedName>
        <fullName evidence="2">Putative regulatory protein, FmdB family</fullName>
    </submittedName>
</protein>
<dbReference type="PANTHER" id="PTHR34404:SF2">
    <property type="entry name" value="CONSERVED SERINE RICH PROTEIN"/>
    <property type="match status" value="1"/>
</dbReference>
<dbReference type="RefSeq" id="WP_012635253.1">
    <property type="nucleotide sequence ID" value="NC_011899.1"/>
</dbReference>
<evidence type="ECO:0000313" key="3">
    <source>
        <dbReference type="Proteomes" id="UP000000719"/>
    </source>
</evidence>
<sequence>MPTYLYECENCGRFEHFQKITDDPIETCPECGGKVRRIIGSPGIIFKGSGFYVTDSRKKNNKKSSDQEKAS</sequence>
<dbReference type="Proteomes" id="UP000000719">
    <property type="component" value="Chromosome"/>
</dbReference>
<keyword evidence="3" id="KW-1185">Reference proteome</keyword>
<dbReference type="AlphaFoldDB" id="B8D1I8"/>